<feature type="compositionally biased region" description="Low complexity" evidence="2">
    <location>
        <begin position="535"/>
        <end position="548"/>
    </location>
</feature>
<dbReference type="GO" id="GO:0030010">
    <property type="term" value="P:establishment of cell polarity"/>
    <property type="evidence" value="ECO:0007669"/>
    <property type="project" value="TreeGrafter"/>
</dbReference>
<reference evidence="6" key="1">
    <citation type="journal article" date="2014" name="BMC Genomics">
        <title>Genome characteristics reveal the impact of lichenization on lichen-forming fungus Endocarpon pusillum Hedwig (Verrucariales, Ascomycota).</title>
        <authorList>
            <person name="Wang Y.-Y."/>
            <person name="Liu B."/>
            <person name="Zhang X.-Y."/>
            <person name="Zhou Q.-M."/>
            <person name="Zhang T."/>
            <person name="Li H."/>
            <person name="Yu Y.-F."/>
            <person name="Zhang X.-L."/>
            <person name="Hao X.-Y."/>
            <person name="Wang M."/>
            <person name="Wang L."/>
            <person name="Wei J.-C."/>
        </authorList>
    </citation>
    <scope>NUCLEOTIDE SEQUENCE [LARGE SCALE GENOMIC DNA]</scope>
    <source>
        <strain evidence="6">Z07020 / HMAS-L-300199</strain>
    </source>
</reference>
<dbReference type="HOGENOM" id="CLU_245339_0_0_1"/>
<dbReference type="InterPro" id="IPR022782">
    <property type="entry name" value="AIP3-like_C"/>
</dbReference>
<feature type="compositionally biased region" description="Basic and acidic residues" evidence="2">
    <location>
        <begin position="1459"/>
        <end position="1489"/>
    </location>
</feature>
<dbReference type="PANTHER" id="PTHR22741:SF10">
    <property type="entry name" value="COILED-COIL DOMAIN-CONTAINING PROTEIN CG32809"/>
    <property type="match status" value="1"/>
</dbReference>
<evidence type="ECO:0000259" key="4">
    <source>
        <dbReference type="SMART" id="SM00806"/>
    </source>
</evidence>
<dbReference type="InterPro" id="IPR005613">
    <property type="entry name" value="AIP3_C"/>
</dbReference>
<gene>
    <name evidence="5" type="ORF">EPUS_01430</name>
</gene>
<keyword evidence="1" id="KW-0175">Coiled coil</keyword>
<feature type="region of interest" description="Disordered" evidence="2">
    <location>
        <begin position="1459"/>
        <end position="1575"/>
    </location>
</feature>
<feature type="domain" description="Actin interacting protein 3 C-terminal" evidence="4">
    <location>
        <begin position="1030"/>
        <end position="1466"/>
    </location>
</feature>
<feature type="compositionally biased region" description="Pro residues" evidence="2">
    <location>
        <begin position="961"/>
        <end position="970"/>
    </location>
</feature>
<keyword evidence="3" id="KW-0732">Signal</keyword>
<feature type="compositionally biased region" description="Polar residues" evidence="2">
    <location>
        <begin position="1366"/>
        <end position="1382"/>
    </location>
</feature>
<dbReference type="Pfam" id="PF03915">
    <property type="entry name" value="AIP3"/>
    <property type="match status" value="1"/>
</dbReference>
<keyword evidence="6" id="KW-1185">Reference proteome</keyword>
<feature type="compositionally biased region" description="Basic and acidic residues" evidence="2">
    <location>
        <begin position="97"/>
        <end position="113"/>
    </location>
</feature>
<dbReference type="GO" id="GO:0051286">
    <property type="term" value="C:cell tip"/>
    <property type="evidence" value="ECO:0007669"/>
    <property type="project" value="TreeGrafter"/>
</dbReference>
<feature type="compositionally biased region" description="Basic and acidic residues" evidence="2">
    <location>
        <begin position="715"/>
        <end position="728"/>
    </location>
</feature>
<feature type="region of interest" description="Disordered" evidence="2">
    <location>
        <begin position="664"/>
        <end position="813"/>
    </location>
</feature>
<evidence type="ECO:0000313" key="5">
    <source>
        <dbReference type="EMBL" id="ERF76097.1"/>
    </source>
</evidence>
<feature type="compositionally biased region" description="Basic residues" evidence="2">
    <location>
        <begin position="878"/>
        <end position="888"/>
    </location>
</feature>
<feature type="region of interest" description="Disordered" evidence="2">
    <location>
        <begin position="95"/>
        <end position="117"/>
    </location>
</feature>
<evidence type="ECO:0000313" key="6">
    <source>
        <dbReference type="Proteomes" id="UP000019373"/>
    </source>
</evidence>
<dbReference type="RefSeq" id="XP_007786563.1">
    <property type="nucleotide sequence ID" value="XM_007788373.1"/>
</dbReference>
<dbReference type="InterPro" id="IPR051825">
    <property type="entry name" value="SRCIN1"/>
</dbReference>
<feature type="signal peptide" evidence="3">
    <location>
        <begin position="1"/>
        <end position="27"/>
    </location>
</feature>
<feature type="chain" id="PRO_5004611794" description="Actin interacting protein 3 C-terminal domain-containing protein" evidence="3">
    <location>
        <begin position="28"/>
        <end position="1575"/>
    </location>
</feature>
<proteinExistence type="predicted"/>
<dbReference type="PANTHER" id="PTHR22741">
    <property type="entry name" value="P140CAP/SNIP-RELATED"/>
    <property type="match status" value="1"/>
</dbReference>
<feature type="region of interest" description="Disordered" evidence="2">
    <location>
        <begin position="497"/>
        <end position="556"/>
    </location>
</feature>
<accession>U1GEN9</accession>
<evidence type="ECO:0000256" key="1">
    <source>
        <dbReference type="ARBA" id="ARBA00023054"/>
    </source>
</evidence>
<organism evidence="5 6">
    <name type="scientific">Endocarpon pusillum (strain Z07020 / HMAS-L-300199)</name>
    <name type="common">Lichen-forming fungus</name>
    <dbReference type="NCBI Taxonomy" id="1263415"/>
    <lineage>
        <taxon>Eukaryota</taxon>
        <taxon>Fungi</taxon>
        <taxon>Dikarya</taxon>
        <taxon>Ascomycota</taxon>
        <taxon>Pezizomycotina</taxon>
        <taxon>Eurotiomycetes</taxon>
        <taxon>Chaetothyriomycetidae</taxon>
        <taxon>Verrucariales</taxon>
        <taxon>Verrucariaceae</taxon>
        <taxon>Endocarpon</taxon>
    </lineage>
</organism>
<dbReference type="GO" id="GO:0005737">
    <property type="term" value="C:cytoplasm"/>
    <property type="evidence" value="ECO:0007669"/>
    <property type="project" value="TreeGrafter"/>
</dbReference>
<dbReference type="Gene3D" id="1.20.58.1540">
    <property type="entry name" value="Actin interacting protein 3, C-terminal domain"/>
    <property type="match status" value="1"/>
</dbReference>
<evidence type="ECO:0000256" key="2">
    <source>
        <dbReference type="SAM" id="MobiDB-lite"/>
    </source>
</evidence>
<dbReference type="EMBL" id="KE720780">
    <property type="protein sequence ID" value="ERF76097.1"/>
    <property type="molecule type" value="Genomic_DNA"/>
</dbReference>
<feature type="compositionally biased region" description="Pro residues" evidence="2">
    <location>
        <begin position="801"/>
        <end position="810"/>
    </location>
</feature>
<feature type="compositionally biased region" description="Basic and acidic residues" evidence="2">
    <location>
        <begin position="926"/>
        <end position="943"/>
    </location>
</feature>
<feature type="region of interest" description="Disordered" evidence="2">
    <location>
        <begin position="1366"/>
        <end position="1393"/>
    </location>
</feature>
<dbReference type="GeneID" id="19236487"/>
<dbReference type="OrthoDB" id="783096at2759"/>
<dbReference type="Pfam" id="PF23153">
    <property type="entry name" value="Aip3p_Bud6_N"/>
    <property type="match status" value="1"/>
</dbReference>
<sequence length="1575" mass="170386">MLPRIRIFALPAALLALLAIFPHQIHSEELRWPYNLPSYVKYYPEEEVFVKRDESLQQQLRQHSVVGVKKMSDDEGEKFYLDYWTFGPMGSNDVLEDSSRGKRGRDEEGRDTRGLNGTISEKAMPPFLLHSTSNSMVAGNMLSRYIRFPISQRSSFYRRDFQCPSGTSNCASISRPNICCAEGQTCQLVQDTGLGDVGCCAAGETCGGSLSECASGYTDCPNHPGGGCCIPGYACVSGGCLLSSTATVVVVPSTLSTQSSSLTTQPPSSSTAIRSSSPTSTDVVAPPTTSQTPLPSTTQSPSEISPTTATTSTTPSTTVCSSGFRFCPASLGGGCCPTDRACGRDVCPELSSTATIGAPVRPTSDVPTTDTGASITGCPTGFYACSAFYQGGCCRLGRDCAPTSCPTSATTTLIDANSVTIVATISSGLSANTILTGACATGWSSCAASDGGGCCPTGYACGSSCTATATVSSLQASQVGKLAPNGAVRGTARYMMQSASGPQRASQRRNATIDQTPGQQVPSMASNTVTNATPRTSSGSSRSQTSRGANQPDKQMSQIEKSVTHLLVATKQLLETLTQWSRGQAQEEEVSDVYVRLGYEFNLACRAFSSIGVETSDLGPVPDLLRSILEDTLSQPASPQSLDNFLPRIRDIIINLLHGLKRKQAKLRTRSSKDSASKVHPPMRQASGASLGDNDAGLTQMLEDVPPQTQSNRQGESRTESNSAREELNGMPSRTTSNGATTPSSNRHSLRRDIHRTIPQSTSGSSLSSNAAQNMPVLPPYSDPQQTAPRLDTDIKSPSSFPHPPPPPPKQMDAFAALQRGGDLERRASRRFSSYQISKHLGASPNGIPLIPPAQNSPIPNRGRDDRESMNAVQSRKSAQHSRQRYHNRHGDLSPSKSGTVKAPEPISEESSESLQQAPDLPPPTRPDRDDSPTVKTPDEMYGRGDLSPNEKPAISATLNGPPPSLPPEPALFVVEEEAKPIPSERQHTPSPKPTESLPSSEDRVKKVTPPSQQFVPEESPPPGKELTLFLQYKSKIKKFVLPDGYDELTVARLQLAFIEKFAWNTHNNGVDLPEIYIQDPVSGVRHELEDLSDVKDRSVLVLNVEVLDEVKRHFDDGIGNVQKMLESVRSTLDGQGSMMERFSNRQLEASKEMARISAVPRQAVPGVGRVQSGRSTPAKPPASISEVQSLRRDIAALRQTYSSMSTDFAASLAAIRQKGANVKSAAADAVVPTFEGNAGRAHVNNGKKVLLHDSEALVNRVDDLSDLVEDLRKDVVTRGVRPRPRQLEEVSKDISVTVKELTKMKEFLKREKPIWTKIWEKELDLVCQERDELTQQEDLMADLHGDLEDLSGVFKLVEEATKQQNLQNATPGGGMRSTSRNLPIDPDIDPQRAKDGVLGEVRALQPNHEDRLEAIQRAEKARQRELEARKGGEFQREVEKFVEEGKLKKTGGAEEVERLRKAKDEKARKENWERAQQRQAEMEAREVEQNASSAAAGDEEQESTADARPNVASYPEVQDGTPNSGADHDQRAPLETDGAYEGEQSSKDTADVPQDEGSQQQQQPGTSFLDLHPE</sequence>
<feature type="region of interest" description="Disordered" evidence="2">
    <location>
        <begin position="840"/>
        <end position="1024"/>
    </location>
</feature>
<feature type="compositionally biased region" description="Polar residues" evidence="2">
    <location>
        <begin position="497"/>
        <end position="534"/>
    </location>
</feature>
<dbReference type="eggNOG" id="ENOG502QS95">
    <property type="taxonomic scope" value="Eukaryota"/>
</dbReference>
<feature type="compositionally biased region" description="Basic and acidic residues" evidence="2">
    <location>
        <begin position="977"/>
        <end position="988"/>
    </location>
</feature>
<dbReference type="GO" id="GO:0005519">
    <property type="term" value="F:cytoskeletal regulatory protein binding"/>
    <property type="evidence" value="ECO:0007669"/>
    <property type="project" value="InterPro"/>
</dbReference>
<feature type="compositionally biased region" description="Polar residues" evidence="2">
    <location>
        <begin position="732"/>
        <end position="747"/>
    </location>
</feature>
<name>U1GEN9_ENDPU</name>
<protein>
    <recommendedName>
        <fullName evidence="4">Actin interacting protein 3 C-terminal domain-containing protein</fullName>
    </recommendedName>
</protein>
<feature type="region of interest" description="Disordered" evidence="2">
    <location>
        <begin position="255"/>
        <end position="318"/>
    </location>
</feature>
<dbReference type="InterPro" id="IPR056279">
    <property type="entry name" value="Aip3p_Bud6_N"/>
</dbReference>
<dbReference type="SMART" id="SM00806">
    <property type="entry name" value="AIP3"/>
    <property type="match status" value="1"/>
</dbReference>
<evidence type="ECO:0000256" key="3">
    <source>
        <dbReference type="SAM" id="SignalP"/>
    </source>
</evidence>
<dbReference type="Proteomes" id="UP000019373">
    <property type="component" value="Unassembled WGS sequence"/>
</dbReference>